<evidence type="ECO:0000313" key="7">
    <source>
        <dbReference type="EMBL" id="MBI3128072.1"/>
    </source>
</evidence>
<comment type="caution">
    <text evidence="7">The sequence shown here is derived from an EMBL/GenBank/DDBJ whole genome shotgun (WGS) entry which is preliminary data.</text>
</comment>
<dbReference type="EMBL" id="JACPUR010000023">
    <property type="protein sequence ID" value="MBI3128072.1"/>
    <property type="molecule type" value="Genomic_DNA"/>
</dbReference>
<dbReference type="InterPro" id="IPR019734">
    <property type="entry name" value="TPR_rpt"/>
</dbReference>
<dbReference type="InterPro" id="IPR023346">
    <property type="entry name" value="Lysozyme-like_dom_sf"/>
</dbReference>
<dbReference type="Proteomes" id="UP000782312">
    <property type="component" value="Unassembled WGS sequence"/>
</dbReference>
<feature type="region of interest" description="Disordered" evidence="3">
    <location>
        <begin position="477"/>
        <end position="498"/>
    </location>
</feature>
<dbReference type="Gene3D" id="1.10.530.10">
    <property type="match status" value="1"/>
</dbReference>
<comment type="similarity">
    <text evidence="1">Belongs to the transglycosylase Slt family.</text>
</comment>
<gene>
    <name evidence="7" type="ORF">HYZ11_10750</name>
</gene>
<dbReference type="SUPFAM" id="SSF53955">
    <property type="entry name" value="Lysozyme-like"/>
    <property type="match status" value="1"/>
</dbReference>
<dbReference type="Pfam" id="PF13432">
    <property type="entry name" value="TPR_16"/>
    <property type="match status" value="1"/>
</dbReference>
<dbReference type="AlphaFoldDB" id="A0A932I1J7"/>
<evidence type="ECO:0000259" key="5">
    <source>
        <dbReference type="Pfam" id="PF01464"/>
    </source>
</evidence>
<organism evidence="7 8">
    <name type="scientific">Tectimicrobiota bacterium</name>
    <dbReference type="NCBI Taxonomy" id="2528274"/>
    <lineage>
        <taxon>Bacteria</taxon>
        <taxon>Pseudomonadati</taxon>
        <taxon>Nitrospinota/Tectimicrobiota group</taxon>
        <taxon>Candidatus Tectimicrobiota</taxon>
    </lineage>
</organism>
<dbReference type="SUPFAM" id="SSF48452">
    <property type="entry name" value="TPR-like"/>
    <property type="match status" value="2"/>
</dbReference>
<dbReference type="GO" id="GO:0008933">
    <property type="term" value="F:peptidoglycan lytic transglycosylase activity"/>
    <property type="evidence" value="ECO:0007669"/>
    <property type="project" value="InterPro"/>
</dbReference>
<reference evidence="7" key="1">
    <citation type="submission" date="2020-07" db="EMBL/GenBank/DDBJ databases">
        <title>Huge and variable diversity of episymbiotic CPR bacteria and DPANN archaea in groundwater ecosystems.</title>
        <authorList>
            <person name="He C.Y."/>
            <person name="Keren R."/>
            <person name="Whittaker M."/>
            <person name="Farag I.F."/>
            <person name="Doudna J."/>
            <person name="Cate J.H.D."/>
            <person name="Banfield J.F."/>
        </authorList>
    </citation>
    <scope>NUCLEOTIDE SEQUENCE</scope>
    <source>
        <strain evidence="7">NC_groundwater_763_Ag_S-0.2um_68_21</strain>
    </source>
</reference>
<feature type="domain" description="Transglycosylase SLT" evidence="5">
    <location>
        <begin position="592"/>
        <end position="698"/>
    </location>
</feature>
<dbReference type="GO" id="GO:0000270">
    <property type="term" value="P:peptidoglycan metabolic process"/>
    <property type="evidence" value="ECO:0007669"/>
    <property type="project" value="InterPro"/>
</dbReference>
<dbReference type="InterPro" id="IPR011990">
    <property type="entry name" value="TPR-like_helical_dom_sf"/>
</dbReference>
<feature type="domain" description="Outer membrane lipoprotein BamD-like" evidence="6">
    <location>
        <begin position="254"/>
        <end position="399"/>
    </location>
</feature>
<evidence type="ECO:0000256" key="1">
    <source>
        <dbReference type="ARBA" id="ARBA00007734"/>
    </source>
</evidence>
<proteinExistence type="inferred from homology"/>
<dbReference type="SMART" id="SM00028">
    <property type="entry name" value="TPR"/>
    <property type="match status" value="6"/>
</dbReference>
<dbReference type="PANTHER" id="PTHR37423">
    <property type="entry name" value="SOLUBLE LYTIC MUREIN TRANSGLYCOSYLASE-RELATED"/>
    <property type="match status" value="1"/>
</dbReference>
<dbReference type="Pfam" id="PF01464">
    <property type="entry name" value="SLT"/>
    <property type="match status" value="1"/>
</dbReference>
<evidence type="ECO:0000256" key="2">
    <source>
        <dbReference type="ARBA" id="ARBA00022729"/>
    </source>
</evidence>
<evidence type="ECO:0000256" key="4">
    <source>
        <dbReference type="SAM" id="SignalP"/>
    </source>
</evidence>
<feature type="compositionally biased region" description="Low complexity" evidence="3">
    <location>
        <begin position="21"/>
        <end position="34"/>
    </location>
</feature>
<dbReference type="Gene3D" id="1.25.40.10">
    <property type="entry name" value="Tetratricopeptide repeat domain"/>
    <property type="match status" value="3"/>
</dbReference>
<dbReference type="InterPro" id="IPR000189">
    <property type="entry name" value="Transglyc_AS"/>
</dbReference>
<evidence type="ECO:0000256" key="3">
    <source>
        <dbReference type="SAM" id="MobiDB-lite"/>
    </source>
</evidence>
<protein>
    <submittedName>
        <fullName evidence="7">Transglycosylase SLT domain-containing protein</fullName>
    </submittedName>
</protein>
<accession>A0A932I1J7</accession>
<sequence length="739" mass="81998">MRRPALLLAGLLLAAGPALAAPSKPAPPKLSAAPASPPHVVPMPEGVRSAAEREDLPALLRALESIPDGPDGRRAFLEGYAHLQAGRPEEAIPRLRRALERAPDLKSHALYFLALAAEKRKDDEAARSALEELLKADPSHPHAPQAHETLARLALRRAAPREAAKWLWGLLRLYPNHERADAHLALLAQALEEAGDPREAALAWRRLWLDLPESPLSAQAIGRAEGLALLAKPPLPPLQAPDHYLRARRLQRLHRHREALEAYRELDRRFPGSPYAGQVRHRMAIALYSLRRTAEARIALEEAVRSAPPASPARAEARYHLMRNHLRADDKLAFEEDAKLLLQESPNSPWAARGLNLLAHVHGDDGERDLAAKYFEQLIRQYPASPLAPKALWQLSWVRFEERDDAAALKGFQELVRRYPDHPLVPSALHWSGAASERSGERDRAVPHYRDCVRQGRHQYYGHLCLEALGRLAREGLTGAASPPPPGEAGFREWNAPPAGPLEPGALSHWRAAELLASMGLHHLAGEEYERLGPSPYFRYRAAMAFSRRGFHERAAPILQGQFRGAIRTGGADLPPEFWRAIFPLRAGPGQVDGVDPLLVNAIIKAESSFDPRAFSPAGAMGLMQLMPGTGRSLARRVKLSLASDSQLFDPELNVRLGSLYLAGLVKEFGGELVPAIASYNAGRNVVRRWWQKRGDEPMAVFIERIPYQETREYVKRVLGYYREYRRVYGVGRASGSPS</sequence>
<evidence type="ECO:0000259" key="6">
    <source>
        <dbReference type="Pfam" id="PF13525"/>
    </source>
</evidence>
<dbReference type="PANTHER" id="PTHR37423:SF2">
    <property type="entry name" value="MEMBRANE-BOUND LYTIC MUREIN TRANSGLYCOSYLASE C"/>
    <property type="match status" value="1"/>
</dbReference>
<name>A0A932I1J7_UNCTE</name>
<dbReference type="Pfam" id="PF13525">
    <property type="entry name" value="YfiO"/>
    <property type="match status" value="1"/>
</dbReference>
<dbReference type="InterPro" id="IPR008258">
    <property type="entry name" value="Transglycosylase_SLT_dom_1"/>
</dbReference>
<feature type="chain" id="PRO_5037487971" evidence="4">
    <location>
        <begin position="21"/>
        <end position="739"/>
    </location>
</feature>
<keyword evidence="2 4" id="KW-0732">Signal</keyword>
<feature type="signal peptide" evidence="4">
    <location>
        <begin position="1"/>
        <end position="20"/>
    </location>
</feature>
<feature type="region of interest" description="Disordered" evidence="3">
    <location>
        <begin position="21"/>
        <end position="41"/>
    </location>
</feature>
<dbReference type="GO" id="GO:0016020">
    <property type="term" value="C:membrane"/>
    <property type="evidence" value="ECO:0007669"/>
    <property type="project" value="InterPro"/>
</dbReference>
<evidence type="ECO:0000313" key="8">
    <source>
        <dbReference type="Proteomes" id="UP000782312"/>
    </source>
</evidence>
<dbReference type="CDD" id="cd13401">
    <property type="entry name" value="Slt70-like"/>
    <property type="match status" value="1"/>
</dbReference>
<dbReference type="InterPro" id="IPR039565">
    <property type="entry name" value="BamD-like"/>
</dbReference>
<dbReference type="PROSITE" id="PS00922">
    <property type="entry name" value="TRANSGLYCOSYLASE"/>
    <property type="match status" value="1"/>
</dbReference>